<name>A0ACB8SRC3_9AGAM</name>
<proteinExistence type="predicted"/>
<comment type="caution">
    <text evidence="1">The sequence shown here is derived from an EMBL/GenBank/DDBJ whole genome shotgun (WGS) entry which is preliminary data.</text>
</comment>
<evidence type="ECO:0000313" key="1">
    <source>
        <dbReference type="EMBL" id="KAI0058645.1"/>
    </source>
</evidence>
<gene>
    <name evidence="1" type="ORF">BV25DRAFT_1829880</name>
</gene>
<accession>A0ACB8SRC3</accession>
<evidence type="ECO:0000313" key="2">
    <source>
        <dbReference type="Proteomes" id="UP000814140"/>
    </source>
</evidence>
<protein>
    <submittedName>
        <fullName evidence="1">Uncharacterized protein</fullName>
    </submittedName>
</protein>
<reference evidence="1" key="1">
    <citation type="submission" date="2021-03" db="EMBL/GenBank/DDBJ databases">
        <authorList>
            <consortium name="DOE Joint Genome Institute"/>
            <person name="Ahrendt S."/>
            <person name="Looney B.P."/>
            <person name="Miyauchi S."/>
            <person name="Morin E."/>
            <person name="Drula E."/>
            <person name="Courty P.E."/>
            <person name="Chicoki N."/>
            <person name="Fauchery L."/>
            <person name="Kohler A."/>
            <person name="Kuo A."/>
            <person name="Labutti K."/>
            <person name="Pangilinan J."/>
            <person name="Lipzen A."/>
            <person name="Riley R."/>
            <person name="Andreopoulos W."/>
            <person name="He G."/>
            <person name="Johnson J."/>
            <person name="Barry K.W."/>
            <person name="Grigoriev I.V."/>
            <person name="Nagy L."/>
            <person name="Hibbett D."/>
            <person name="Henrissat B."/>
            <person name="Matheny P.B."/>
            <person name="Labbe J."/>
            <person name="Martin F."/>
        </authorList>
    </citation>
    <scope>NUCLEOTIDE SEQUENCE</scope>
    <source>
        <strain evidence="1">HHB10654</strain>
    </source>
</reference>
<sequence length="1061" mass="118074">MSGAYPHRQLWSNPHHYFPQDDRRDSAPLDPLPDTTPTQNSYPSYPYQTYHTSSSSSSLVQSQNTYPSPTPIVPSQAQYPSFSNPFPDPQSSQSLYGAHGSAQQPIFPPQNVSMSTSSTMYTHPVPDAYPSDAYTRPRLASYPDQQSQSLFLPHSGVVHDSPKSHATGSFGPADTASSAFVPAPVQFQSGHVNAPVNNKRQRSNDPDEDEDEGPGTQGQNDSGANANADKLKRACARCKGLKVRCEFKDDQDICERCTKGGHDCVIPGRKKRRPPPKREVLLTKIREQAAQIEELMAQLEAVQSADRRTSRLAKELPREFAASSSLSSPSSCNHGESVGSVDPTEQETLSNSSMLAQGKVSKENSEWIAEARQKLEAFGGFIKLGGASTSKAYFVEQDFEDSGSSDDEEFAVAEQRGSESDAEESPAPRNRAPREVGGSTGTRKMSSIPSEATPFGLMANLSMKKGKRAASVLSDASDLGVANDDFFRPSPDVDPGRLAIPGHEIPALLLKNIITSAEAERLFKIYFDWMNISVSLLDPVLYTAQQVYWRCPFLFTVICAIASRYDTDRPDLYPTAMEYARQAAGAAFLGGEKRVEVVQAYILLSLYPVPARRWEDDRCWIYLGQGIRMAMDMNLQHPNTAKPRNEQHAREMLNRTRAWLNCFNLDASLGSQYGKTTIIRNTDYVARHSAEWWNSSDYNMENFDIHLCAYNGDLQLLSEFMMTVYSDPNHPTNLNKEIDLEKLATETDDKIQHRRDQWFALLAKTDTSNVQNRFRIGLLKLAFSYARLVVLAFGFQHAFGKSVTEENPFVIRCIRAASDVVSAMVDDIGRPEQRIYVRHGPDAQSVFVAFSCTFLIKLLQPKYEAYISPTQREEIINVVQRAVDFHGSPDISIDERHGPRLYSRFIAGLLESVKAARTGPKRMNRRRSKRQLRASQGTIPEDVQVSQFQYQVEQPAPSEYFAPLKSRPTTPFDHFATYSEGQRSGAVAQEGGNAMGTLGMEASEFFRAPLPFDSEMLQSMQSLSSLSDTQTMLPGFGWMGQMPPLEHSAQRHAGHVPQGYA</sequence>
<organism evidence="1 2">
    <name type="scientific">Artomyces pyxidatus</name>
    <dbReference type="NCBI Taxonomy" id="48021"/>
    <lineage>
        <taxon>Eukaryota</taxon>
        <taxon>Fungi</taxon>
        <taxon>Dikarya</taxon>
        <taxon>Basidiomycota</taxon>
        <taxon>Agaricomycotina</taxon>
        <taxon>Agaricomycetes</taxon>
        <taxon>Russulales</taxon>
        <taxon>Auriscalpiaceae</taxon>
        <taxon>Artomyces</taxon>
    </lineage>
</organism>
<dbReference type="Proteomes" id="UP000814140">
    <property type="component" value="Unassembled WGS sequence"/>
</dbReference>
<dbReference type="EMBL" id="MU277233">
    <property type="protein sequence ID" value="KAI0058645.1"/>
    <property type="molecule type" value="Genomic_DNA"/>
</dbReference>
<reference evidence="1" key="2">
    <citation type="journal article" date="2022" name="New Phytol.">
        <title>Evolutionary transition to the ectomycorrhizal habit in the genomes of a hyperdiverse lineage of mushroom-forming fungi.</title>
        <authorList>
            <person name="Looney B."/>
            <person name="Miyauchi S."/>
            <person name="Morin E."/>
            <person name="Drula E."/>
            <person name="Courty P.E."/>
            <person name="Kohler A."/>
            <person name="Kuo A."/>
            <person name="LaButti K."/>
            <person name="Pangilinan J."/>
            <person name="Lipzen A."/>
            <person name="Riley R."/>
            <person name="Andreopoulos W."/>
            <person name="He G."/>
            <person name="Johnson J."/>
            <person name="Nolan M."/>
            <person name="Tritt A."/>
            <person name="Barry K.W."/>
            <person name="Grigoriev I.V."/>
            <person name="Nagy L.G."/>
            <person name="Hibbett D."/>
            <person name="Henrissat B."/>
            <person name="Matheny P.B."/>
            <person name="Labbe J."/>
            <person name="Martin F.M."/>
        </authorList>
    </citation>
    <scope>NUCLEOTIDE SEQUENCE</scope>
    <source>
        <strain evidence="1">HHB10654</strain>
    </source>
</reference>
<keyword evidence="2" id="KW-1185">Reference proteome</keyword>